<protein>
    <submittedName>
        <fullName evidence="2">Uncharacterized protein</fullName>
    </submittedName>
</protein>
<dbReference type="Proteomes" id="UP000000448">
    <property type="component" value="Chromosome"/>
</dbReference>
<feature type="transmembrane region" description="Helical" evidence="1">
    <location>
        <begin position="46"/>
        <end position="65"/>
    </location>
</feature>
<dbReference type="KEGG" id="nam:NAMH_0995"/>
<organism evidence="2 3">
    <name type="scientific">Nautilia profundicola (strain ATCC BAA-1463 / DSM 18972 / AmH)</name>
    <dbReference type="NCBI Taxonomy" id="598659"/>
    <lineage>
        <taxon>Bacteria</taxon>
        <taxon>Pseudomonadati</taxon>
        <taxon>Campylobacterota</taxon>
        <taxon>Epsilonproteobacteria</taxon>
        <taxon>Nautiliales</taxon>
        <taxon>Nautiliaceae</taxon>
        <taxon>Nautilia</taxon>
    </lineage>
</organism>
<dbReference type="STRING" id="598659.NAMH_0995"/>
<name>B9L9T7_NAUPA</name>
<keyword evidence="1" id="KW-0812">Transmembrane</keyword>
<dbReference type="EMBL" id="CP001279">
    <property type="protein sequence ID" value="ACM92422.1"/>
    <property type="molecule type" value="Genomic_DNA"/>
</dbReference>
<dbReference type="HOGENOM" id="CLU_2494680_0_0_7"/>
<reference evidence="2 3" key="1">
    <citation type="journal article" date="2009" name="PLoS Genet.">
        <title>Adaptations to submarine hydrothermal environments exemplified by the genome of Nautilia profundicola.</title>
        <authorList>
            <person name="Campbell B.J."/>
            <person name="Smith J.L."/>
            <person name="Hanson T.E."/>
            <person name="Klotz M.G."/>
            <person name="Stein L.Y."/>
            <person name="Lee C.K."/>
            <person name="Wu D."/>
            <person name="Robinson J.M."/>
            <person name="Khouri H.M."/>
            <person name="Eisen J.A."/>
            <person name="Cary S.C."/>
        </authorList>
    </citation>
    <scope>NUCLEOTIDE SEQUENCE [LARGE SCALE GENOMIC DNA]</scope>
    <source>
        <strain evidence="3">ATCC BAA-1463 / DSM 18972 / AmH</strain>
    </source>
</reference>
<evidence type="ECO:0000313" key="2">
    <source>
        <dbReference type="EMBL" id="ACM92422.1"/>
    </source>
</evidence>
<dbReference type="AlphaFoldDB" id="B9L9T7"/>
<feature type="transmembrane region" description="Helical" evidence="1">
    <location>
        <begin position="20"/>
        <end position="40"/>
    </location>
</feature>
<keyword evidence="1" id="KW-0472">Membrane</keyword>
<keyword evidence="1" id="KW-1133">Transmembrane helix</keyword>
<keyword evidence="3" id="KW-1185">Reference proteome</keyword>
<proteinExistence type="predicted"/>
<evidence type="ECO:0000313" key="3">
    <source>
        <dbReference type="Proteomes" id="UP000000448"/>
    </source>
</evidence>
<accession>B9L9T7</accession>
<gene>
    <name evidence="2" type="ordered locus">NAMH_0995</name>
</gene>
<evidence type="ECO:0000256" key="1">
    <source>
        <dbReference type="SAM" id="Phobius"/>
    </source>
</evidence>
<sequence length="86" mass="10043">MGNKEYLQKELDLLLEKLRFWRYVLFAIVSAIIGIIFSISQNKLNVNIIVFGLVLSGFLGIILSIKRLTYLTQEYKEYLKELKDAE</sequence>
<dbReference type="RefSeq" id="WP_012663793.1">
    <property type="nucleotide sequence ID" value="NC_012115.1"/>
</dbReference>